<feature type="non-terminal residue" evidence="10">
    <location>
        <position position="1"/>
    </location>
</feature>
<evidence type="ECO:0000313" key="11">
    <source>
        <dbReference type="Proteomes" id="UP001519460"/>
    </source>
</evidence>
<dbReference type="GO" id="GO:0016491">
    <property type="term" value="F:oxidoreductase activity"/>
    <property type="evidence" value="ECO:0007669"/>
    <property type="project" value="UniProtKB-KW"/>
</dbReference>
<evidence type="ECO:0000259" key="9">
    <source>
        <dbReference type="Pfam" id="PF07732"/>
    </source>
</evidence>
<dbReference type="InterPro" id="IPR002355">
    <property type="entry name" value="Cu_oxidase_Cu_BS"/>
</dbReference>
<evidence type="ECO:0000313" key="10">
    <source>
        <dbReference type="EMBL" id="KAK7475486.1"/>
    </source>
</evidence>
<feature type="region of interest" description="Disordered" evidence="5">
    <location>
        <begin position="649"/>
        <end position="677"/>
    </location>
</feature>
<dbReference type="Pfam" id="PF00394">
    <property type="entry name" value="Cu-oxidase"/>
    <property type="match status" value="1"/>
</dbReference>
<feature type="domain" description="Plastocyanin-like" evidence="8">
    <location>
        <begin position="425"/>
        <end position="544"/>
    </location>
</feature>
<feature type="compositionally biased region" description="Acidic residues" evidence="5">
    <location>
        <begin position="668"/>
        <end position="677"/>
    </location>
</feature>
<reference evidence="10 11" key="1">
    <citation type="journal article" date="2023" name="Sci. Data">
        <title>Genome assembly of the Korean intertidal mud-creeper Batillaria attramentaria.</title>
        <authorList>
            <person name="Patra A.K."/>
            <person name="Ho P.T."/>
            <person name="Jun S."/>
            <person name="Lee S.J."/>
            <person name="Kim Y."/>
            <person name="Won Y.J."/>
        </authorList>
    </citation>
    <scope>NUCLEOTIDE SEQUENCE [LARGE SCALE GENOMIC DNA]</scope>
    <source>
        <strain evidence="10">Wonlab-2016</strain>
    </source>
</reference>
<dbReference type="InterPro" id="IPR008972">
    <property type="entry name" value="Cupredoxin"/>
</dbReference>
<dbReference type="PROSITE" id="PS00079">
    <property type="entry name" value="MULTICOPPER_OXIDASE1"/>
    <property type="match status" value="1"/>
</dbReference>
<proteinExistence type="inferred from homology"/>
<name>A0ABD0JLE6_9CAEN</name>
<feature type="domain" description="Plastocyanin-like" evidence="9">
    <location>
        <begin position="54"/>
        <end position="162"/>
    </location>
</feature>
<keyword evidence="6" id="KW-1133">Transmembrane helix</keyword>
<evidence type="ECO:0000256" key="5">
    <source>
        <dbReference type="SAM" id="MobiDB-lite"/>
    </source>
</evidence>
<dbReference type="CDD" id="cd13884">
    <property type="entry name" value="CuRO_2_tcLCC_insect_like"/>
    <property type="match status" value="1"/>
</dbReference>
<dbReference type="Pfam" id="PF07732">
    <property type="entry name" value="Cu-oxidase_3"/>
    <property type="match status" value="1"/>
</dbReference>
<dbReference type="CDD" id="cd13858">
    <property type="entry name" value="CuRO_1_tcLCC2_insect_like"/>
    <property type="match status" value="1"/>
</dbReference>
<keyword evidence="6" id="KW-0472">Membrane</keyword>
<dbReference type="FunFam" id="2.60.40.420:FF:000045">
    <property type="entry name" value="Laccase 2"/>
    <property type="match status" value="1"/>
</dbReference>
<dbReference type="FunFam" id="2.60.40.420:FF:000031">
    <property type="entry name" value="Laccase-2 isoform A"/>
    <property type="match status" value="1"/>
</dbReference>
<evidence type="ECO:0000256" key="6">
    <source>
        <dbReference type="SAM" id="Phobius"/>
    </source>
</evidence>
<keyword evidence="4" id="KW-0186">Copper</keyword>
<dbReference type="EMBL" id="JACVVK020000404">
    <property type="protein sequence ID" value="KAK7475486.1"/>
    <property type="molecule type" value="Genomic_DNA"/>
</dbReference>
<keyword evidence="11" id="KW-1185">Reference proteome</keyword>
<dbReference type="SUPFAM" id="SSF49503">
    <property type="entry name" value="Cupredoxins"/>
    <property type="match status" value="3"/>
</dbReference>
<sequence length="677" mass="76062">YRDHECIRPCREDTEPKVCRYRWVLENYLTLSRACYRCPSNQSDCLRPQCVSGDGVSRSIRTANRILPGPGIQVCEGDMIEVEVENQMTLSEGVTIHWHGLHQSRFPHMDGVAMVTQCPIPAFSSFTYRFAAEDVAGTHWWHSHAGLYRGDGLFGPIVIRQTPSRDPHHALYDLDLPEHVIVVNDWPHQPVMDMFAGRGVYQPSRTVKDDDPVTPFAEFHVQPDTRYRFRLINSGSFRCPISLSVENHDLLIIASDARPLEPFKVKAFVSFSGERYDFVLHTKKAPKHGGRYWIEALGLTDCYRSGAKQLAVLRYSGDADKMADPPLESANYTEHENEPSFNMWLVDKEVPGEDSQIAKMTSLEPDDDSLLRDPDQQFFVEFAYRLRDNVHYHDADLYPVRGKGYSSMSSAMINNISNILPTSPVLTQHKDLDPGQVVELVIYNANTAHGFTHPLHLHGHSFRVVAVDRLDVPMTRDLFIDLDRKGQIKRNLHKAPYKDTLPIPDGGYVVLRIKADNPGAWFMHCHVAFHAEIGMALTLQVNPTEGQLPPPPPDFPRCGVWPPTSDVTSGKCENEVNMLKQDQGDDAAGSVAPAVVVVAPVMMVVVAVVLTLVVYRRQRKAEQRRASQQRILGNDGSVLRICEPAGCRNDEDRYASVSGNHDGRLSSDDEESPLLSA</sequence>
<feature type="transmembrane region" description="Helical" evidence="6">
    <location>
        <begin position="591"/>
        <end position="615"/>
    </location>
</feature>
<dbReference type="Proteomes" id="UP001519460">
    <property type="component" value="Unassembled WGS sequence"/>
</dbReference>
<comment type="similarity">
    <text evidence="1">Belongs to the multicopper oxidase family.</text>
</comment>
<evidence type="ECO:0000256" key="4">
    <source>
        <dbReference type="ARBA" id="ARBA00023008"/>
    </source>
</evidence>
<dbReference type="Gene3D" id="2.60.40.420">
    <property type="entry name" value="Cupredoxins - blue copper proteins"/>
    <property type="match status" value="3"/>
</dbReference>
<dbReference type="CDD" id="cd13905">
    <property type="entry name" value="CuRO_3_tcLLC2_insect_like"/>
    <property type="match status" value="1"/>
</dbReference>
<dbReference type="PANTHER" id="PTHR11709:SF394">
    <property type="entry name" value="FI03373P-RELATED"/>
    <property type="match status" value="1"/>
</dbReference>
<evidence type="ECO:0000259" key="7">
    <source>
        <dbReference type="Pfam" id="PF00394"/>
    </source>
</evidence>
<protein>
    <recommendedName>
        <fullName evidence="12">Laccase</fullName>
    </recommendedName>
</protein>
<evidence type="ECO:0008006" key="12">
    <source>
        <dbReference type="Google" id="ProtNLM"/>
    </source>
</evidence>
<dbReference type="InterPro" id="IPR033138">
    <property type="entry name" value="Cu_oxidase_CS"/>
</dbReference>
<dbReference type="InterPro" id="IPR001117">
    <property type="entry name" value="Cu-oxidase_2nd"/>
</dbReference>
<keyword evidence="3" id="KW-0560">Oxidoreductase</keyword>
<dbReference type="InterPro" id="IPR011706">
    <property type="entry name" value="Cu-oxidase_C"/>
</dbReference>
<organism evidence="10 11">
    <name type="scientific">Batillaria attramentaria</name>
    <dbReference type="NCBI Taxonomy" id="370345"/>
    <lineage>
        <taxon>Eukaryota</taxon>
        <taxon>Metazoa</taxon>
        <taxon>Spiralia</taxon>
        <taxon>Lophotrochozoa</taxon>
        <taxon>Mollusca</taxon>
        <taxon>Gastropoda</taxon>
        <taxon>Caenogastropoda</taxon>
        <taxon>Sorbeoconcha</taxon>
        <taxon>Cerithioidea</taxon>
        <taxon>Batillariidae</taxon>
        <taxon>Batillaria</taxon>
    </lineage>
</organism>
<accession>A0ABD0JLE6</accession>
<dbReference type="PANTHER" id="PTHR11709">
    <property type="entry name" value="MULTI-COPPER OXIDASE"/>
    <property type="match status" value="1"/>
</dbReference>
<dbReference type="InterPro" id="IPR045087">
    <property type="entry name" value="Cu-oxidase_fam"/>
</dbReference>
<keyword evidence="2" id="KW-0479">Metal-binding</keyword>
<dbReference type="Pfam" id="PF07731">
    <property type="entry name" value="Cu-oxidase_2"/>
    <property type="match status" value="1"/>
</dbReference>
<keyword evidence="6" id="KW-0812">Transmembrane</keyword>
<dbReference type="GO" id="GO:0046872">
    <property type="term" value="F:metal ion binding"/>
    <property type="evidence" value="ECO:0007669"/>
    <property type="project" value="UniProtKB-KW"/>
</dbReference>
<evidence type="ECO:0000259" key="8">
    <source>
        <dbReference type="Pfam" id="PF07731"/>
    </source>
</evidence>
<comment type="caution">
    <text evidence="10">The sequence shown here is derived from an EMBL/GenBank/DDBJ whole genome shotgun (WGS) entry which is preliminary data.</text>
</comment>
<dbReference type="PROSITE" id="PS00080">
    <property type="entry name" value="MULTICOPPER_OXIDASE2"/>
    <property type="match status" value="1"/>
</dbReference>
<evidence type="ECO:0000256" key="2">
    <source>
        <dbReference type="ARBA" id="ARBA00022723"/>
    </source>
</evidence>
<dbReference type="AlphaFoldDB" id="A0ABD0JLE6"/>
<evidence type="ECO:0000256" key="1">
    <source>
        <dbReference type="ARBA" id="ARBA00010609"/>
    </source>
</evidence>
<feature type="domain" description="Plastocyanin-like" evidence="7">
    <location>
        <begin position="186"/>
        <end position="317"/>
    </location>
</feature>
<gene>
    <name evidence="10" type="ORF">BaRGS_00033242</name>
</gene>
<dbReference type="InterPro" id="IPR011707">
    <property type="entry name" value="Cu-oxidase-like_N"/>
</dbReference>
<evidence type="ECO:0000256" key="3">
    <source>
        <dbReference type="ARBA" id="ARBA00023002"/>
    </source>
</evidence>